<accession>A0A1L8D9E3</accession>
<proteinExistence type="predicted"/>
<organism evidence="2">
    <name type="scientific">Nyssomyia neivai</name>
    <dbReference type="NCBI Taxonomy" id="330878"/>
    <lineage>
        <taxon>Eukaryota</taxon>
        <taxon>Metazoa</taxon>
        <taxon>Ecdysozoa</taxon>
        <taxon>Arthropoda</taxon>
        <taxon>Hexapoda</taxon>
        <taxon>Insecta</taxon>
        <taxon>Pterygota</taxon>
        <taxon>Neoptera</taxon>
        <taxon>Endopterygota</taxon>
        <taxon>Diptera</taxon>
        <taxon>Nematocera</taxon>
        <taxon>Psychodoidea</taxon>
        <taxon>Psychodidae</taxon>
        <taxon>Nyssomyia</taxon>
    </lineage>
</organism>
<dbReference type="EMBL" id="GFDF01011012">
    <property type="protein sequence ID" value="JAV03072.1"/>
    <property type="molecule type" value="Transcribed_RNA"/>
</dbReference>
<feature type="transmembrane region" description="Helical" evidence="1">
    <location>
        <begin position="242"/>
        <end position="265"/>
    </location>
</feature>
<evidence type="ECO:0000313" key="2">
    <source>
        <dbReference type="EMBL" id="JAV03072.1"/>
    </source>
</evidence>
<evidence type="ECO:0000256" key="1">
    <source>
        <dbReference type="SAM" id="Phobius"/>
    </source>
</evidence>
<keyword evidence="1" id="KW-0472">Membrane</keyword>
<name>A0A1L8D9E3_9DIPT</name>
<keyword evidence="1" id="KW-0812">Transmembrane</keyword>
<protein>
    <submittedName>
        <fullName evidence="2">Putative conserved plasma membrane protein</fullName>
    </submittedName>
</protein>
<sequence length="299" mass="34552">MSQTSQTSEFPSAPEDDSVEDLCKKTLKSRIFLGEFREKRLVPELNSYRDVIVVSARTEAAIANDLDIVHDKLVDLHAGGDVQWIGLTRNTGQRVKGLESVSVWTELDSFHTFGTYWFQIKTIRFRSNEILLKLKVLRSVDDVVPQQDSQELPFKWEDIDWPVVEQLGRHIYTWTAQQARSVVTSLLSIRISMVQVVSYIKMFIFLAITAVVSLFHVTRAIGEFGLRFITESRRCIHTLMPLFLGIIDFFTKIVGGFYMLIAMVWRDSINLRGRNNLQALPAPSRRWRPQFTPPRRINY</sequence>
<dbReference type="AlphaFoldDB" id="A0A1L8D9E3"/>
<keyword evidence="1" id="KW-1133">Transmembrane helix</keyword>
<reference evidence="2" key="1">
    <citation type="submission" date="2016-12" db="EMBL/GenBank/DDBJ databases">
        <title>An insight into the sialome and mialome of the sand fly, Nyssomyia neivai.</title>
        <authorList>
            <person name="Sebastian V."/>
            <person name="Goulart T.M."/>
            <person name="Oliveira W."/>
            <person name="Calvo E."/>
            <person name="Oliveira L.F."/>
            <person name="Pinto M.C."/>
            <person name="Rosselino A.M."/>
            <person name="Ribeiro J.M."/>
        </authorList>
    </citation>
    <scope>NUCLEOTIDE SEQUENCE</scope>
</reference>
<feature type="transmembrane region" description="Helical" evidence="1">
    <location>
        <begin position="199"/>
        <end position="222"/>
    </location>
</feature>